<dbReference type="AlphaFoldDB" id="A0AAD5H5Q0"/>
<dbReference type="SUPFAM" id="SSF51905">
    <property type="entry name" value="FAD/NAD(P)-binding domain"/>
    <property type="match status" value="1"/>
</dbReference>
<dbReference type="PANTHER" id="PTHR16128:SF8">
    <property type="entry name" value="EXPRESSED PROTEIN"/>
    <property type="match status" value="1"/>
</dbReference>
<accession>A0AAD5H5Q0</accession>
<evidence type="ECO:0008006" key="4">
    <source>
        <dbReference type="Google" id="ProtNLM"/>
    </source>
</evidence>
<organism evidence="2 3">
    <name type="scientific">Chlorella ohadii</name>
    <dbReference type="NCBI Taxonomy" id="2649997"/>
    <lineage>
        <taxon>Eukaryota</taxon>
        <taxon>Viridiplantae</taxon>
        <taxon>Chlorophyta</taxon>
        <taxon>core chlorophytes</taxon>
        <taxon>Trebouxiophyceae</taxon>
        <taxon>Chlorellales</taxon>
        <taxon>Chlorellaceae</taxon>
        <taxon>Chlorella clade</taxon>
        <taxon>Chlorella</taxon>
    </lineage>
</organism>
<keyword evidence="3" id="KW-1185">Reference proteome</keyword>
<dbReference type="Proteomes" id="UP001205105">
    <property type="component" value="Unassembled WGS sequence"/>
</dbReference>
<evidence type="ECO:0000313" key="3">
    <source>
        <dbReference type="Proteomes" id="UP001205105"/>
    </source>
</evidence>
<sequence>MGCGPWCLTRFFTASDPAFTAMVQRWAADGAVARWHGPVGRLQDGAFTPDDGQERWIAPGGMRALAQYLAGAARRGGNLERLVEVRRPQWVSTARHTVDGWQLFGRGLDQGTYDAVVIAHNGKCANRLSAPMGVPDVHSQLKRLRLSANWVLMVAFASPVPVPGGMEGAFIEGSDTLSWAGNNSAKLGLGGGPQCWTLVSTQAFGKANKVPQESVPPEVAERVTRDMLAAFERSLGLPRGVLPPVVFTQTQLWGAALPINSPRVPCIWDPVGRAGVCGDWVSEGGSMQAAALSGKAMAEWIAASRGRLPSDVSDLAIGLTTPLKPAAGEEIGQFPASQSGGESAAAALQHERKQPSRQQQQQRAGLEQQQQRQQPAAAGAGVAAKQRSKEAAGSDAAAPELLSRPVRRS</sequence>
<gene>
    <name evidence="2" type="ORF">COHA_006104</name>
</gene>
<comment type="caution">
    <text evidence="2">The sequence shown here is derived from an EMBL/GenBank/DDBJ whole genome shotgun (WGS) entry which is preliminary data.</text>
</comment>
<dbReference type="Gene3D" id="3.50.50.60">
    <property type="entry name" value="FAD/NAD(P)-binding domain"/>
    <property type="match status" value="1"/>
</dbReference>
<dbReference type="EMBL" id="JADXDR010000083">
    <property type="protein sequence ID" value="KAI7840322.1"/>
    <property type="molecule type" value="Genomic_DNA"/>
</dbReference>
<dbReference type="PANTHER" id="PTHR16128">
    <property type="entry name" value="FAD/NAD(P)-BINDING OXIDOREDUCTASE FAMILY PROTEIN"/>
    <property type="match status" value="1"/>
</dbReference>
<name>A0AAD5H5Q0_9CHLO</name>
<feature type="compositionally biased region" description="Low complexity" evidence="1">
    <location>
        <begin position="357"/>
        <end position="385"/>
    </location>
</feature>
<dbReference type="Gene3D" id="3.90.660.10">
    <property type="match status" value="1"/>
</dbReference>
<feature type="compositionally biased region" description="Low complexity" evidence="1">
    <location>
        <begin position="336"/>
        <end position="347"/>
    </location>
</feature>
<protein>
    <recommendedName>
        <fullName evidence="4">Amine oxidase domain-containing protein</fullName>
    </recommendedName>
</protein>
<reference evidence="2" key="1">
    <citation type="submission" date="2020-11" db="EMBL/GenBank/DDBJ databases">
        <title>Chlorella ohadii genome sequencing and assembly.</title>
        <authorList>
            <person name="Murik O."/>
            <person name="Treves H."/>
            <person name="Kedem I."/>
            <person name="Shotland Y."/>
            <person name="Kaplan A."/>
        </authorList>
    </citation>
    <scope>NUCLEOTIDE SEQUENCE</scope>
    <source>
        <strain evidence="2">1</strain>
    </source>
</reference>
<dbReference type="InterPro" id="IPR036188">
    <property type="entry name" value="FAD/NAD-bd_sf"/>
</dbReference>
<evidence type="ECO:0000313" key="2">
    <source>
        <dbReference type="EMBL" id="KAI7840322.1"/>
    </source>
</evidence>
<evidence type="ECO:0000256" key="1">
    <source>
        <dbReference type="SAM" id="MobiDB-lite"/>
    </source>
</evidence>
<proteinExistence type="predicted"/>
<feature type="region of interest" description="Disordered" evidence="1">
    <location>
        <begin position="331"/>
        <end position="409"/>
    </location>
</feature>